<keyword evidence="1" id="KW-1133">Transmembrane helix</keyword>
<name>A0A2N7VWE4_9BURK</name>
<evidence type="ECO:0000313" key="2">
    <source>
        <dbReference type="EMBL" id="PMS21480.1"/>
    </source>
</evidence>
<accession>A0A2N7VWE4</accession>
<dbReference type="AlphaFoldDB" id="A0A2N7VWE4"/>
<sequence>MVLSRRIGCDVWRMDPGYGYWRIVGRDYRNPPARWIGFSVGSGIRSDVGIDAIESQRDDGLHRGSRRCAADVVLALPHWAARIDACWRRGRGRLGQVDLCPKDGNRGVMMLYTLFAALALSTFLPRFLPLTLWRNRDLPGGVRVLLGYVPPAILAAIFVPGIVAPDEVIKLDAFNPYLIGGLVTFVMMRVTQRLLLSVIVGVAVFYVMLRSFALI</sequence>
<dbReference type="Proteomes" id="UP000235347">
    <property type="component" value="Unassembled WGS sequence"/>
</dbReference>
<dbReference type="InterPro" id="IPR008407">
    <property type="entry name" value="Brnchd-chn_aa_trnsp_AzlD"/>
</dbReference>
<gene>
    <name evidence="2" type="ORF">C0Z19_18640</name>
</gene>
<evidence type="ECO:0008006" key="4">
    <source>
        <dbReference type="Google" id="ProtNLM"/>
    </source>
</evidence>
<feature type="transmembrane region" description="Helical" evidence="1">
    <location>
        <begin position="109"/>
        <end position="128"/>
    </location>
</feature>
<feature type="transmembrane region" description="Helical" evidence="1">
    <location>
        <begin position="194"/>
        <end position="213"/>
    </location>
</feature>
<keyword evidence="1" id="KW-0812">Transmembrane</keyword>
<protein>
    <recommendedName>
        <fullName evidence="4">Branched-chain amino acid transporter</fullName>
    </recommendedName>
</protein>
<feature type="transmembrane region" description="Helical" evidence="1">
    <location>
        <begin position="140"/>
        <end position="162"/>
    </location>
</feature>
<evidence type="ECO:0000256" key="1">
    <source>
        <dbReference type="SAM" id="Phobius"/>
    </source>
</evidence>
<evidence type="ECO:0000313" key="3">
    <source>
        <dbReference type="Proteomes" id="UP000235347"/>
    </source>
</evidence>
<organism evidence="2 3">
    <name type="scientific">Trinickia soli</name>
    <dbReference type="NCBI Taxonomy" id="380675"/>
    <lineage>
        <taxon>Bacteria</taxon>
        <taxon>Pseudomonadati</taxon>
        <taxon>Pseudomonadota</taxon>
        <taxon>Betaproteobacteria</taxon>
        <taxon>Burkholderiales</taxon>
        <taxon>Burkholderiaceae</taxon>
        <taxon>Trinickia</taxon>
    </lineage>
</organism>
<dbReference type="EMBL" id="PNYB01000016">
    <property type="protein sequence ID" value="PMS21480.1"/>
    <property type="molecule type" value="Genomic_DNA"/>
</dbReference>
<keyword evidence="3" id="KW-1185">Reference proteome</keyword>
<reference evidence="2 3" key="1">
    <citation type="submission" date="2018-01" db="EMBL/GenBank/DDBJ databases">
        <title>Whole genome analyses suggest that Burkholderia sensu lato contains two further novel genera in the rhizoxinica-symbiotica group Mycetohabitans gen. nov., and Trinickia gen. nov.: implications for the evolution of diazotrophy and nodulation in the Burkholderiaceae.</title>
        <authorList>
            <person name="Estrada-de los Santos P."/>
            <person name="Palmer M."/>
            <person name="Chavez-Ramirez B."/>
            <person name="Beukes C."/>
            <person name="Steenkamp E.T."/>
            <person name="Hirsch A.M."/>
            <person name="Manyaka P."/>
            <person name="Maluk M."/>
            <person name="Lafos M."/>
            <person name="Crook M."/>
            <person name="Gross E."/>
            <person name="Simon M.F."/>
            <person name="Bueno dos Reis Junior F."/>
            <person name="Poole P.S."/>
            <person name="Venter S.N."/>
            <person name="James E.K."/>
        </authorList>
    </citation>
    <scope>NUCLEOTIDE SEQUENCE [LARGE SCALE GENOMIC DNA]</scope>
    <source>
        <strain evidence="2 3">GP25-8</strain>
    </source>
</reference>
<keyword evidence="1" id="KW-0472">Membrane</keyword>
<proteinExistence type="predicted"/>
<comment type="caution">
    <text evidence="2">The sequence shown here is derived from an EMBL/GenBank/DDBJ whole genome shotgun (WGS) entry which is preliminary data.</text>
</comment>
<dbReference type="Pfam" id="PF05437">
    <property type="entry name" value="AzlD"/>
    <property type="match status" value="1"/>
</dbReference>